<dbReference type="PANTHER" id="PTHR47723">
    <property type="entry name" value="OS05G0353850 PROTEIN"/>
    <property type="match status" value="1"/>
</dbReference>
<organism evidence="2">
    <name type="scientific">Glycine soja</name>
    <name type="common">Wild soybean</name>
    <dbReference type="NCBI Taxonomy" id="3848"/>
    <lineage>
        <taxon>Eukaryota</taxon>
        <taxon>Viridiplantae</taxon>
        <taxon>Streptophyta</taxon>
        <taxon>Embryophyta</taxon>
        <taxon>Tracheophyta</taxon>
        <taxon>Spermatophyta</taxon>
        <taxon>Magnoliopsida</taxon>
        <taxon>eudicotyledons</taxon>
        <taxon>Gunneridae</taxon>
        <taxon>Pentapetalae</taxon>
        <taxon>rosids</taxon>
        <taxon>fabids</taxon>
        <taxon>Fabales</taxon>
        <taxon>Fabaceae</taxon>
        <taxon>Papilionoideae</taxon>
        <taxon>50 kb inversion clade</taxon>
        <taxon>NPAAA clade</taxon>
        <taxon>indigoferoid/millettioid clade</taxon>
        <taxon>Phaseoleae</taxon>
        <taxon>Glycine</taxon>
        <taxon>Glycine subgen. Soja</taxon>
    </lineage>
</organism>
<reference evidence="2" key="1">
    <citation type="submission" date="2014-07" db="EMBL/GenBank/DDBJ databases">
        <title>Identification of a novel salt tolerance gene in wild soybean by whole-genome sequencing.</title>
        <authorList>
            <person name="Lam H.-M."/>
            <person name="Qi X."/>
            <person name="Li M.-W."/>
            <person name="Liu X."/>
            <person name="Xie M."/>
            <person name="Ni M."/>
            <person name="Xu X."/>
        </authorList>
    </citation>
    <scope>NUCLEOTIDE SEQUENCE [LARGE SCALE GENOMIC DNA]</scope>
    <source>
        <tissue evidence="2">Root</tissue>
    </source>
</reference>
<dbReference type="InterPro" id="IPR053151">
    <property type="entry name" value="RNase_H-like"/>
</dbReference>
<dbReference type="AlphaFoldDB" id="A0A0B2REN0"/>
<dbReference type="GO" id="GO:0003676">
    <property type="term" value="F:nucleic acid binding"/>
    <property type="evidence" value="ECO:0007669"/>
    <property type="project" value="InterPro"/>
</dbReference>
<dbReference type="InterPro" id="IPR044730">
    <property type="entry name" value="RNase_H-like_dom_plant"/>
</dbReference>
<dbReference type="EMBL" id="KN651835">
    <property type="protein sequence ID" value="KHN30307.1"/>
    <property type="molecule type" value="Genomic_DNA"/>
</dbReference>
<evidence type="ECO:0000259" key="1">
    <source>
        <dbReference type="Pfam" id="PF13456"/>
    </source>
</evidence>
<accession>A0A0B2REN0</accession>
<dbReference type="Pfam" id="PF13456">
    <property type="entry name" value="RVT_3"/>
    <property type="match status" value="1"/>
</dbReference>
<protein>
    <submittedName>
        <fullName evidence="2">Putative ribonuclease H protein</fullName>
    </submittedName>
</protein>
<dbReference type="InterPro" id="IPR002156">
    <property type="entry name" value="RNaseH_domain"/>
</dbReference>
<dbReference type="PANTHER" id="PTHR47723:SF19">
    <property type="entry name" value="POLYNUCLEOTIDYL TRANSFERASE, RIBONUCLEASE H-LIKE SUPERFAMILY PROTEIN"/>
    <property type="match status" value="1"/>
</dbReference>
<dbReference type="InterPro" id="IPR012337">
    <property type="entry name" value="RNaseH-like_sf"/>
</dbReference>
<evidence type="ECO:0000313" key="2">
    <source>
        <dbReference type="EMBL" id="KHN30307.1"/>
    </source>
</evidence>
<feature type="non-terminal residue" evidence="2">
    <location>
        <position position="94"/>
    </location>
</feature>
<name>A0A0B2REN0_GLYSO</name>
<proteinExistence type="predicted"/>
<gene>
    <name evidence="2" type="ORF">glysoja_037818</name>
</gene>
<dbReference type="Proteomes" id="UP000053555">
    <property type="component" value="Unassembled WGS sequence"/>
</dbReference>
<dbReference type="SUPFAM" id="SSF53098">
    <property type="entry name" value="Ribonuclease H-like"/>
    <property type="match status" value="1"/>
</dbReference>
<sequence>SMKFFCWEPHRHDVVKLNCDRDLSLATNIASVGGLIRNDWGHFIVGFAANVGHCTIVKAELWAILHVTQLAINRGFKKFEIEIDSQLVVQFISK</sequence>
<dbReference type="InterPro" id="IPR036397">
    <property type="entry name" value="RNaseH_sf"/>
</dbReference>
<dbReference type="GO" id="GO:0004523">
    <property type="term" value="F:RNA-DNA hybrid ribonuclease activity"/>
    <property type="evidence" value="ECO:0007669"/>
    <property type="project" value="InterPro"/>
</dbReference>
<feature type="non-terminal residue" evidence="2">
    <location>
        <position position="1"/>
    </location>
</feature>
<feature type="domain" description="RNase H type-1" evidence="1">
    <location>
        <begin position="25"/>
        <end position="93"/>
    </location>
</feature>
<dbReference type="CDD" id="cd06222">
    <property type="entry name" value="RNase_H_like"/>
    <property type="match status" value="1"/>
</dbReference>
<dbReference type="Gene3D" id="3.30.420.10">
    <property type="entry name" value="Ribonuclease H-like superfamily/Ribonuclease H"/>
    <property type="match status" value="1"/>
</dbReference>